<dbReference type="SUPFAM" id="SSF51735">
    <property type="entry name" value="NAD(P)-binding Rossmann-fold domains"/>
    <property type="match status" value="1"/>
</dbReference>
<dbReference type="InterPro" id="IPR036291">
    <property type="entry name" value="NAD(P)-bd_dom_sf"/>
</dbReference>
<comment type="caution">
    <text evidence="2">The sequence shown here is derived from an EMBL/GenBank/DDBJ whole genome shotgun (WGS) entry which is preliminary data.</text>
</comment>
<dbReference type="InterPro" id="IPR050259">
    <property type="entry name" value="SDR"/>
</dbReference>
<organism evidence="2 3">
    <name type="scientific">Bizionia arctica</name>
    <dbReference type="NCBI Taxonomy" id="1495645"/>
    <lineage>
        <taxon>Bacteria</taxon>
        <taxon>Pseudomonadati</taxon>
        <taxon>Bacteroidota</taxon>
        <taxon>Flavobacteriia</taxon>
        <taxon>Flavobacteriales</taxon>
        <taxon>Flavobacteriaceae</taxon>
        <taxon>Bizionia</taxon>
    </lineage>
</organism>
<dbReference type="RefSeq" id="WP_188462688.1">
    <property type="nucleotide sequence ID" value="NZ_BMFQ01000001.1"/>
</dbReference>
<proteinExistence type="inferred from homology"/>
<dbReference type="Pfam" id="PF13561">
    <property type="entry name" value="adh_short_C2"/>
    <property type="match status" value="1"/>
</dbReference>
<dbReference type="PRINTS" id="PR00081">
    <property type="entry name" value="GDHRDH"/>
</dbReference>
<dbReference type="AlphaFoldDB" id="A0A917GE28"/>
<reference evidence="2" key="1">
    <citation type="journal article" date="2014" name="Int. J. Syst. Evol. Microbiol.">
        <title>Complete genome sequence of Corynebacterium casei LMG S-19264T (=DSM 44701T), isolated from a smear-ripened cheese.</title>
        <authorList>
            <consortium name="US DOE Joint Genome Institute (JGI-PGF)"/>
            <person name="Walter F."/>
            <person name="Albersmeier A."/>
            <person name="Kalinowski J."/>
            <person name="Ruckert C."/>
        </authorList>
    </citation>
    <scope>NUCLEOTIDE SEQUENCE</scope>
    <source>
        <strain evidence="2">CGMCC 1.12751</strain>
    </source>
</reference>
<reference evidence="2" key="2">
    <citation type="submission" date="2020-09" db="EMBL/GenBank/DDBJ databases">
        <authorList>
            <person name="Sun Q."/>
            <person name="Zhou Y."/>
        </authorList>
    </citation>
    <scope>NUCLEOTIDE SEQUENCE</scope>
    <source>
        <strain evidence="2">CGMCC 1.12751</strain>
    </source>
</reference>
<dbReference type="PANTHER" id="PTHR42879">
    <property type="entry name" value="3-OXOACYL-(ACYL-CARRIER-PROTEIN) REDUCTASE"/>
    <property type="match status" value="1"/>
</dbReference>
<gene>
    <name evidence="2" type="ORF">GCM10010976_11370</name>
</gene>
<dbReference type="CDD" id="cd05344">
    <property type="entry name" value="BKR_like_SDR_like"/>
    <property type="match status" value="1"/>
</dbReference>
<evidence type="ECO:0000313" key="2">
    <source>
        <dbReference type="EMBL" id="GGG41488.1"/>
    </source>
</evidence>
<keyword evidence="3" id="KW-1185">Reference proteome</keyword>
<accession>A0A917GE28</accession>
<sequence>MNLNLNNKYALVCGSTAGIGKATAMSLATEGATITLIARNEDKLKAVLAELPQQRNHDYIVADFSNPEELKTKVSDYISKNHGFHILVNNTGGPKGGPVFSAGLDEFESAFTQHLKCNHVLAQTVVPFMKEASYGRIINIISTSVKQPLDGLGVSNTIRGAVASWSKTLANELGQFGITVNNVLPGATGTERLTEIIKNKSAKTGNTEEEAANAMKNAVPAKRFAKPEELAYAVTFLASECASYINGINLPVDGGRTKSL</sequence>
<dbReference type="PANTHER" id="PTHR42879:SF6">
    <property type="entry name" value="NADPH-DEPENDENT REDUCTASE BACG"/>
    <property type="match status" value="1"/>
</dbReference>
<evidence type="ECO:0000313" key="3">
    <source>
        <dbReference type="Proteomes" id="UP000625976"/>
    </source>
</evidence>
<dbReference type="EMBL" id="BMFQ01000001">
    <property type="protein sequence ID" value="GGG41488.1"/>
    <property type="molecule type" value="Genomic_DNA"/>
</dbReference>
<dbReference type="InterPro" id="IPR002347">
    <property type="entry name" value="SDR_fam"/>
</dbReference>
<dbReference type="Proteomes" id="UP000625976">
    <property type="component" value="Unassembled WGS sequence"/>
</dbReference>
<protein>
    <submittedName>
        <fullName evidence="2">Short-chain dehydrogenase</fullName>
    </submittedName>
</protein>
<dbReference type="Gene3D" id="3.40.50.720">
    <property type="entry name" value="NAD(P)-binding Rossmann-like Domain"/>
    <property type="match status" value="1"/>
</dbReference>
<name>A0A917GE28_9FLAO</name>
<evidence type="ECO:0000256" key="1">
    <source>
        <dbReference type="ARBA" id="ARBA00006484"/>
    </source>
</evidence>
<comment type="similarity">
    <text evidence="1">Belongs to the short-chain dehydrogenases/reductases (SDR) family.</text>
</comment>